<sequence length="151" mass="16975">MLVHRLILSTWHSVNCLKLTLPATCPPSSNISALLSSGQNRHYAKANVGIPSLGKKTSKMKGTGPAIEKKKLPVETDTTKLVNYVCGTGLTKTGEDVKLKDDSEYPEWLWTLNTGKAPSLEELDPDTDYYWIRVRKIAMRRSLRLMKLKKF</sequence>
<dbReference type="InterPro" id="IPR013870">
    <property type="entry name" value="Ribosomal_mL54"/>
</dbReference>
<dbReference type="Proteomes" id="UP000198287">
    <property type="component" value="Unassembled WGS sequence"/>
</dbReference>
<evidence type="ECO:0000256" key="7">
    <source>
        <dbReference type="ARBA" id="ARBA00035179"/>
    </source>
</evidence>
<dbReference type="PANTHER" id="PTHR28595">
    <property type="entry name" value="39S RIBOSOMAL PROTEIN L54, MITOCHONDRIAL"/>
    <property type="match status" value="1"/>
</dbReference>
<feature type="signal peptide" evidence="8">
    <location>
        <begin position="1"/>
        <end position="16"/>
    </location>
</feature>
<comment type="subcellular location">
    <subcellularLocation>
        <location evidence="1">Mitochondrion</location>
    </subcellularLocation>
</comment>
<reference evidence="9 10" key="1">
    <citation type="submission" date="2015-12" db="EMBL/GenBank/DDBJ databases">
        <title>The genome of Folsomia candida.</title>
        <authorList>
            <person name="Faddeeva A."/>
            <person name="Derks M.F."/>
            <person name="Anvar Y."/>
            <person name="Smit S."/>
            <person name="Van Straalen N."/>
            <person name="Roelofs D."/>
        </authorList>
    </citation>
    <scope>NUCLEOTIDE SEQUENCE [LARGE SCALE GENOMIC DNA]</scope>
    <source>
        <strain evidence="9 10">VU population</strain>
        <tissue evidence="9">Whole body</tissue>
    </source>
</reference>
<comment type="similarity">
    <text evidence="6">Belongs to the mitochondrion-specific ribosomal protein mL54 family.</text>
</comment>
<evidence type="ECO:0000256" key="8">
    <source>
        <dbReference type="SAM" id="SignalP"/>
    </source>
</evidence>
<evidence type="ECO:0000256" key="5">
    <source>
        <dbReference type="ARBA" id="ARBA00023274"/>
    </source>
</evidence>
<evidence type="ECO:0000313" key="9">
    <source>
        <dbReference type="EMBL" id="OXA62468.1"/>
    </source>
</evidence>
<dbReference type="OrthoDB" id="10252718at2759"/>
<proteinExistence type="inferred from homology"/>
<evidence type="ECO:0000256" key="3">
    <source>
        <dbReference type="ARBA" id="ARBA00022980"/>
    </source>
</evidence>
<organism evidence="9 10">
    <name type="scientific">Folsomia candida</name>
    <name type="common">Springtail</name>
    <dbReference type="NCBI Taxonomy" id="158441"/>
    <lineage>
        <taxon>Eukaryota</taxon>
        <taxon>Metazoa</taxon>
        <taxon>Ecdysozoa</taxon>
        <taxon>Arthropoda</taxon>
        <taxon>Hexapoda</taxon>
        <taxon>Collembola</taxon>
        <taxon>Entomobryomorpha</taxon>
        <taxon>Isotomoidea</taxon>
        <taxon>Isotomidae</taxon>
        <taxon>Proisotominae</taxon>
        <taxon>Folsomia</taxon>
    </lineage>
</organism>
<protein>
    <recommendedName>
        <fullName evidence="7">Large ribosomal subunit protein mL54</fullName>
    </recommendedName>
</protein>
<evidence type="ECO:0000256" key="6">
    <source>
        <dbReference type="ARBA" id="ARBA00033752"/>
    </source>
</evidence>
<name>A0A226EZ73_FOLCA</name>
<dbReference type="GO" id="GO:0005762">
    <property type="term" value="C:mitochondrial large ribosomal subunit"/>
    <property type="evidence" value="ECO:0007669"/>
    <property type="project" value="TreeGrafter"/>
</dbReference>
<dbReference type="PANTHER" id="PTHR28595:SF1">
    <property type="entry name" value="LARGE RIBOSOMAL SUBUNIT PROTEIN ML54"/>
    <property type="match status" value="1"/>
</dbReference>
<keyword evidence="8" id="KW-0732">Signal</keyword>
<dbReference type="STRING" id="158441.A0A226EZ73"/>
<keyword evidence="3" id="KW-0689">Ribosomal protein</keyword>
<evidence type="ECO:0000256" key="1">
    <source>
        <dbReference type="ARBA" id="ARBA00004173"/>
    </source>
</evidence>
<dbReference type="Pfam" id="PF08561">
    <property type="entry name" value="Ribosomal_L37"/>
    <property type="match status" value="1"/>
</dbReference>
<accession>A0A226EZ73</accession>
<evidence type="ECO:0000256" key="2">
    <source>
        <dbReference type="ARBA" id="ARBA00022946"/>
    </source>
</evidence>
<keyword evidence="5" id="KW-0687">Ribonucleoprotein</keyword>
<dbReference type="AlphaFoldDB" id="A0A226EZ73"/>
<comment type="caution">
    <text evidence="9">The sequence shown here is derived from an EMBL/GenBank/DDBJ whole genome shotgun (WGS) entry which is preliminary data.</text>
</comment>
<feature type="chain" id="PRO_5013325187" description="Large ribosomal subunit protein mL54" evidence="8">
    <location>
        <begin position="17"/>
        <end position="151"/>
    </location>
</feature>
<dbReference type="EMBL" id="LNIX01000001">
    <property type="protein sequence ID" value="OXA62468.1"/>
    <property type="molecule type" value="Genomic_DNA"/>
</dbReference>
<keyword evidence="10" id="KW-1185">Reference proteome</keyword>
<dbReference type="GO" id="GO:0003735">
    <property type="term" value="F:structural constituent of ribosome"/>
    <property type="evidence" value="ECO:0007669"/>
    <property type="project" value="TreeGrafter"/>
</dbReference>
<keyword evidence="4" id="KW-0496">Mitochondrion</keyword>
<dbReference type="OMA" id="HIMTSSL"/>
<evidence type="ECO:0000256" key="4">
    <source>
        <dbReference type="ARBA" id="ARBA00023128"/>
    </source>
</evidence>
<evidence type="ECO:0000313" key="10">
    <source>
        <dbReference type="Proteomes" id="UP000198287"/>
    </source>
</evidence>
<keyword evidence="2" id="KW-0809">Transit peptide</keyword>
<gene>
    <name evidence="9" type="ORF">Fcan01_02803</name>
</gene>